<sequence>MNNATLSAVEKLTISRERLRAALATSSTSDASRRSDAASLGLFDALKTILPGGNMLWDAVGPSLRHWWEQHPLHTSSELAGDVIQAWVRPMVQRHPVAAVATALALGATLVWARPWRWTFRHPVLSALGPSLLTRGLASELVQTWLATALSKMTHAPAPPQASHTDAPPVRSD</sequence>
<comment type="caution">
    <text evidence="1">The sequence shown here is derived from an EMBL/GenBank/DDBJ whole genome shotgun (WGS) entry which is preliminary data.</text>
</comment>
<reference evidence="1 2" key="1">
    <citation type="submission" date="2023-08" db="EMBL/GenBank/DDBJ databases">
        <title>Rhodoferax potami sp. nov. and Rhodoferax mekongensis sp. nov., isolated from the Mekong River in Thailand.</title>
        <authorList>
            <person name="Kitikhun S."/>
            <person name="Charoenyingcharoen P."/>
            <person name="Siriarchawattana P."/>
            <person name="Likhitrattanapisal S."/>
            <person name="Nilsakha T."/>
            <person name="Chanpet A."/>
            <person name="Rattanawaree P."/>
            <person name="Ingsriswang S."/>
        </authorList>
    </citation>
    <scope>NUCLEOTIDE SEQUENCE [LARGE SCALE GENOMIC DNA]</scope>
    <source>
        <strain evidence="1 2">TBRC 17660</strain>
    </source>
</reference>
<organism evidence="1 2">
    <name type="scientific">Rhodoferax potami</name>
    <dbReference type="NCBI Taxonomy" id="3068338"/>
    <lineage>
        <taxon>Bacteria</taxon>
        <taxon>Pseudomonadati</taxon>
        <taxon>Pseudomonadota</taxon>
        <taxon>Betaproteobacteria</taxon>
        <taxon>Burkholderiales</taxon>
        <taxon>Comamonadaceae</taxon>
        <taxon>Rhodoferax</taxon>
    </lineage>
</organism>
<accession>A0ABU3KSP9</accession>
<dbReference type="Proteomes" id="UP001321700">
    <property type="component" value="Unassembled WGS sequence"/>
</dbReference>
<name>A0ABU3KSP9_9BURK</name>
<protein>
    <submittedName>
        <fullName evidence="1">Uncharacterized protein</fullName>
    </submittedName>
</protein>
<dbReference type="EMBL" id="JAVBIK010000001">
    <property type="protein sequence ID" value="MDT7520462.1"/>
    <property type="molecule type" value="Genomic_DNA"/>
</dbReference>
<evidence type="ECO:0000313" key="1">
    <source>
        <dbReference type="EMBL" id="MDT7520462.1"/>
    </source>
</evidence>
<dbReference type="RefSeq" id="WP_313876056.1">
    <property type="nucleotide sequence ID" value="NZ_JAVBIK010000001.1"/>
</dbReference>
<gene>
    <name evidence="1" type="ORF">RAE19_17395</name>
</gene>
<evidence type="ECO:0000313" key="2">
    <source>
        <dbReference type="Proteomes" id="UP001321700"/>
    </source>
</evidence>
<keyword evidence="2" id="KW-1185">Reference proteome</keyword>
<proteinExistence type="predicted"/>